<organism evidence="1">
    <name type="scientific">marine sediment metagenome</name>
    <dbReference type="NCBI Taxonomy" id="412755"/>
    <lineage>
        <taxon>unclassified sequences</taxon>
        <taxon>metagenomes</taxon>
        <taxon>ecological metagenomes</taxon>
    </lineage>
</organism>
<feature type="non-terminal residue" evidence="1">
    <location>
        <position position="1"/>
    </location>
</feature>
<name>X1FJT1_9ZZZZ</name>
<comment type="caution">
    <text evidence="1">The sequence shown here is derived from an EMBL/GenBank/DDBJ whole genome shotgun (WGS) entry which is preliminary data.</text>
</comment>
<accession>X1FJT1</accession>
<reference evidence="1" key="1">
    <citation type="journal article" date="2014" name="Front. Microbiol.">
        <title>High frequency of phylogenetically diverse reductive dehalogenase-homologous genes in deep subseafloor sedimentary metagenomes.</title>
        <authorList>
            <person name="Kawai M."/>
            <person name="Futagami T."/>
            <person name="Toyoda A."/>
            <person name="Takaki Y."/>
            <person name="Nishi S."/>
            <person name="Hori S."/>
            <person name="Arai W."/>
            <person name="Tsubouchi T."/>
            <person name="Morono Y."/>
            <person name="Uchiyama I."/>
            <person name="Ito T."/>
            <person name="Fujiyama A."/>
            <person name="Inagaki F."/>
            <person name="Takami H."/>
        </authorList>
    </citation>
    <scope>NUCLEOTIDE SEQUENCE</scope>
    <source>
        <strain evidence="1">Expedition CK06-06</strain>
    </source>
</reference>
<proteinExistence type="predicted"/>
<dbReference type="EMBL" id="BARU01003159">
    <property type="protein sequence ID" value="GAH21018.1"/>
    <property type="molecule type" value="Genomic_DNA"/>
</dbReference>
<evidence type="ECO:0000313" key="1">
    <source>
        <dbReference type="EMBL" id="GAH21018.1"/>
    </source>
</evidence>
<sequence>GQKLRDLFQGIKFNYSFRALNSIYNLCFEFCSREKNLTSSF</sequence>
<gene>
    <name evidence="1" type="ORF">S03H2_06995</name>
</gene>
<dbReference type="AlphaFoldDB" id="X1FJT1"/>
<protein>
    <submittedName>
        <fullName evidence="1">Uncharacterized protein</fullName>
    </submittedName>
</protein>